<gene>
    <name evidence="3" type="ORF">WMY93_013605</name>
</gene>
<keyword evidence="2" id="KW-0732">Signal</keyword>
<protein>
    <recommendedName>
        <fullName evidence="5">Serglycin</fullName>
    </recommendedName>
</protein>
<accession>A0AAW0P6I7</accession>
<dbReference type="EMBL" id="JBBPFD010000009">
    <property type="protein sequence ID" value="KAK7913394.1"/>
    <property type="molecule type" value="Genomic_DNA"/>
</dbReference>
<comment type="caution">
    <text evidence="3">The sequence shown here is derived from an EMBL/GenBank/DDBJ whole genome shotgun (WGS) entry which is preliminary data.</text>
</comment>
<proteinExistence type="predicted"/>
<name>A0AAW0P6I7_9GOBI</name>
<feature type="signal peptide" evidence="2">
    <location>
        <begin position="1"/>
        <end position="17"/>
    </location>
</feature>
<evidence type="ECO:0008006" key="5">
    <source>
        <dbReference type="Google" id="ProtNLM"/>
    </source>
</evidence>
<reference evidence="4" key="1">
    <citation type="submission" date="2024-04" db="EMBL/GenBank/DDBJ databases">
        <title>Salinicola lusitanus LLJ914,a marine bacterium isolated from the Okinawa Trough.</title>
        <authorList>
            <person name="Li J."/>
        </authorList>
    </citation>
    <scope>NUCLEOTIDE SEQUENCE [LARGE SCALE GENOMIC DNA]</scope>
</reference>
<keyword evidence="4" id="KW-1185">Reference proteome</keyword>
<feature type="chain" id="PRO_5043418423" description="Serglycin" evidence="2">
    <location>
        <begin position="18"/>
        <end position="156"/>
    </location>
</feature>
<evidence type="ECO:0000313" key="3">
    <source>
        <dbReference type="EMBL" id="KAK7913394.1"/>
    </source>
</evidence>
<dbReference type="Proteomes" id="UP001460270">
    <property type="component" value="Unassembled WGS sequence"/>
</dbReference>
<feature type="region of interest" description="Disordered" evidence="1">
    <location>
        <begin position="99"/>
        <end position="136"/>
    </location>
</feature>
<evidence type="ECO:0000256" key="2">
    <source>
        <dbReference type="SAM" id="SignalP"/>
    </source>
</evidence>
<dbReference type="AlphaFoldDB" id="A0AAW0P6I7"/>
<organism evidence="3 4">
    <name type="scientific">Mugilogobius chulae</name>
    <name type="common">yellowstripe goby</name>
    <dbReference type="NCBI Taxonomy" id="88201"/>
    <lineage>
        <taxon>Eukaryota</taxon>
        <taxon>Metazoa</taxon>
        <taxon>Chordata</taxon>
        <taxon>Craniata</taxon>
        <taxon>Vertebrata</taxon>
        <taxon>Euteleostomi</taxon>
        <taxon>Actinopterygii</taxon>
        <taxon>Neopterygii</taxon>
        <taxon>Teleostei</taxon>
        <taxon>Neoteleostei</taxon>
        <taxon>Acanthomorphata</taxon>
        <taxon>Gobiaria</taxon>
        <taxon>Gobiiformes</taxon>
        <taxon>Gobioidei</taxon>
        <taxon>Gobiidae</taxon>
        <taxon>Gobionellinae</taxon>
        <taxon>Mugilogobius</taxon>
    </lineage>
</organism>
<sequence length="156" mass="17042">MILYLVVFSLALSGGLGAPSTAVYKFVKCNPEGGQANCITHRSVDMEWSPDLPTKLPASAAEYLEAEPVEDERDPVEEVPVGSESPVVYLSEYGSGDEGSGFMADGASPADNGSGELLDRNYKPNKGGRKNRKWMDILDEHKPTMEEMKKDHLIHQ</sequence>
<evidence type="ECO:0000256" key="1">
    <source>
        <dbReference type="SAM" id="MobiDB-lite"/>
    </source>
</evidence>
<evidence type="ECO:0000313" key="4">
    <source>
        <dbReference type="Proteomes" id="UP001460270"/>
    </source>
</evidence>